<dbReference type="EMBL" id="FRAB01000046">
    <property type="protein sequence ID" value="SHK93165.1"/>
    <property type="molecule type" value="Genomic_DNA"/>
</dbReference>
<reference evidence="3 4" key="1">
    <citation type="submission" date="2016-11" db="EMBL/GenBank/DDBJ databases">
        <authorList>
            <person name="Jaros S."/>
            <person name="Januszkiewicz K."/>
            <person name="Wedrychowicz H."/>
        </authorList>
    </citation>
    <scope>NUCLEOTIDE SEQUENCE [LARGE SCALE GENOMIC DNA]</scope>
    <source>
        <strain evidence="3 4">LMG 20594</strain>
    </source>
</reference>
<dbReference type="Pfam" id="PF00221">
    <property type="entry name" value="Lyase_aromatic"/>
    <property type="match status" value="1"/>
</dbReference>
<dbReference type="InterPro" id="IPR008948">
    <property type="entry name" value="L-Aspartase-like"/>
</dbReference>
<evidence type="ECO:0000313" key="4">
    <source>
        <dbReference type="Proteomes" id="UP000184395"/>
    </source>
</evidence>
<evidence type="ECO:0000256" key="2">
    <source>
        <dbReference type="SAM" id="MobiDB-lite"/>
    </source>
</evidence>
<evidence type="ECO:0000256" key="1">
    <source>
        <dbReference type="ARBA" id="ARBA00023239"/>
    </source>
</evidence>
<evidence type="ECO:0000313" key="3">
    <source>
        <dbReference type="EMBL" id="SHK93165.1"/>
    </source>
</evidence>
<dbReference type="PANTHER" id="PTHR10362">
    <property type="entry name" value="HISTIDINE AMMONIA-LYASE"/>
    <property type="match status" value="1"/>
</dbReference>
<dbReference type="RefSeq" id="WP_073431909.1">
    <property type="nucleotide sequence ID" value="NZ_CADFGY010000043.1"/>
</dbReference>
<feature type="region of interest" description="Disordered" evidence="2">
    <location>
        <begin position="545"/>
        <end position="564"/>
    </location>
</feature>
<dbReference type="GO" id="GO:0016841">
    <property type="term" value="F:ammonia-lyase activity"/>
    <property type="evidence" value="ECO:0007669"/>
    <property type="project" value="UniProtKB-ARBA"/>
</dbReference>
<dbReference type="Gene3D" id="1.10.275.10">
    <property type="entry name" value="Fumarase/aspartase (N-terminal domain)"/>
    <property type="match status" value="1"/>
</dbReference>
<keyword evidence="1 3" id="KW-0456">Lyase</keyword>
<dbReference type="SUPFAM" id="SSF48557">
    <property type="entry name" value="L-aspartase-like"/>
    <property type="match status" value="1"/>
</dbReference>
<proteinExistence type="predicted"/>
<dbReference type="Gene3D" id="1.20.200.10">
    <property type="entry name" value="Fumarase/aspartase (Central domain)"/>
    <property type="match status" value="1"/>
</dbReference>
<name>A0A1M6WI07_9BURK</name>
<organism evidence="3 4">
    <name type="scientific">Paraburkholderia terricola</name>
    <dbReference type="NCBI Taxonomy" id="169427"/>
    <lineage>
        <taxon>Bacteria</taxon>
        <taxon>Pseudomonadati</taxon>
        <taxon>Pseudomonadota</taxon>
        <taxon>Betaproteobacteria</taxon>
        <taxon>Burkholderiales</taxon>
        <taxon>Burkholderiaceae</taxon>
        <taxon>Paraburkholderia</taxon>
    </lineage>
</organism>
<dbReference type="AlphaFoldDB" id="A0A1M6WI07"/>
<gene>
    <name evidence="3" type="ORF">SAMN05192548_104611</name>
</gene>
<dbReference type="FunFam" id="1.10.275.10:FF:000005">
    <property type="entry name" value="Histidine ammonia-lyase"/>
    <property type="match status" value="1"/>
</dbReference>
<accession>A0A1M6WI07</accession>
<dbReference type="Proteomes" id="UP000184395">
    <property type="component" value="Unassembled WGS sequence"/>
</dbReference>
<sequence>MAVIRSDRPLDWAQVAAIAAGEPLELSADARARIAAARVLVEQIVERGIRAYGVNTGVGALCDVIVSPSEQRTLSRNILMSHAVGVGAPLGVAETRAIMAAAVNNFAHGHSGIRLEVVDQLVALLNADCLPEVPAFGSVGYLSHMAHIALVCIGEGHVRHRGERLKGRDALQRLGLEPLVLEAKEGLSLINGTPCVTGLAALALARAARLLDWTDMVAAMSFENLRGQLAAFAEDSLALRISPGLNLVGERMRAALADSGILAAVVGHRTQDPLSMRTIPHVHGAARDVLAATAVVVDRELASITDNPIVAGTPEDPRVYSQAHAVGASIALAMDSLATAIAQVAAMAERRLDRLVNPLVSGLPAFLAEPGGTCSGFMIAQYTAASLVAQNRRLAMPASLDGGITSGLQEDHLCHATPAALKALEIVDNAGRIVAIELLAAAQAYDLQRVDAPRAPHTDALWQRVRRVVPTYRDDRPLADDMSIAFRMIADEAPPPLPNPGNIGPRPVTSGRGPELAVLVKVANVASVPDTGKLDASAHGAANDATTAPIMNAPNHGPTVAREA</sequence>
<protein>
    <submittedName>
        <fullName evidence="3">Histidine ammonia-lyase</fullName>
    </submittedName>
</protein>
<dbReference type="OrthoDB" id="9806955at2"/>
<dbReference type="InterPro" id="IPR024083">
    <property type="entry name" value="Fumarase/histidase_N"/>
</dbReference>
<dbReference type="STRING" id="169427.SAMN05192548_104611"/>
<dbReference type="CDD" id="cd00332">
    <property type="entry name" value="PAL-HAL"/>
    <property type="match status" value="1"/>
</dbReference>
<dbReference type="InterPro" id="IPR001106">
    <property type="entry name" value="Aromatic_Lyase"/>
</dbReference>